<dbReference type="Gene3D" id="3.90.226.10">
    <property type="entry name" value="2-enoyl-CoA Hydratase, Chain A, domain 1"/>
    <property type="match status" value="1"/>
</dbReference>
<dbReference type="GO" id="GO:0004165">
    <property type="term" value="F:delta(3)-delta(2)-enoyl-CoA isomerase activity"/>
    <property type="evidence" value="ECO:0007669"/>
    <property type="project" value="UniProtKB-ARBA"/>
</dbReference>
<evidence type="ECO:0000313" key="5">
    <source>
        <dbReference type="Proteomes" id="UP000219331"/>
    </source>
</evidence>
<dbReference type="STRING" id="538381.GCA_001696535_02695"/>
<keyword evidence="3" id="KW-0413">Isomerase</keyword>
<dbReference type="SUPFAM" id="SSF52096">
    <property type="entry name" value="ClpP/crotonase"/>
    <property type="match status" value="1"/>
</dbReference>
<dbReference type="InterPro" id="IPR051053">
    <property type="entry name" value="ECH/Chromodomain_protein"/>
</dbReference>
<reference evidence="4 5" key="1">
    <citation type="submission" date="2017-08" db="EMBL/GenBank/DDBJ databases">
        <authorList>
            <person name="de Groot N.N."/>
        </authorList>
    </citation>
    <scope>NUCLEOTIDE SEQUENCE [LARGE SCALE GENOMIC DNA]</scope>
    <source>
        <strain evidence="4 5">USBA 352</strain>
    </source>
</reference>
<gene>
    <name evidence="4" type="ORF">SAMN05421512_106167</name>
</gene>
<dbReference type="Proteomes" id="UP000219331">
    <property type="component" value="Unassembled WGS sequence"/>
</dbReference>
<dbReference type="InterPro" id="IPR001753">
    <property type="entry name" value="Enoyl-CoA_hydra/iso"/>
</dbReference>
<dbReference type="InterPro" id="IPR029045">
    <property type="entry name" value="ClpP/crotonase-like_dom_sf"/>
</dbReference>
<name>A0A285SUH4_9HYPH</name>
<protein>
    <submittedName>
        <fullName evidence="4">Enoyl-CoA hydratase/carnithine racemase</fullName>
    </submittedName>
</protein>
<keyword evidence="2" id="KW-0576">Peroxisome</keyword>
<dbReference type="EMBL" id="OBML01000006">
    <property type="protein sequence ID" value="SOC10001.1"/>
    <property type="molecule type" value="Genomic_DNA"/>
</dbReference>
<dbReference type="OrthoDB" id="5730382at2"/>
<dbReference type="AlphaFoldDB" id="A0A285SUH4"/>
<evidence type="ECO:0000256" key="1">
    <source>
        <dbReference type="ARBA" id="ARBA00004275"/>
    </source>
</evidence>
<sequence>MIEIETSGAVQRIRLNRPDKKNALTGEMYAALAEALERPTGGVRAHLLCGVPGAFTAGNDIGDFLAMAEGGMQGTPVVRFLHALARCETPIVAAVDGLAIGIGTTLLFHCDMVFASPRSLFRTPFLDLGLVPEAGASLLAPRTMGHARAFELLCLGEPFDAARAQAAGFVNHIVPEDELETRALAAASAIAAKPAEAMRMSRGLLWGDRTELRSRMDEEIRLFSERLASGEAKAAFTAFMDRSRKGR</sequence>
<dbReference type="CDD" id="cd06558">
    <property type="entry name" value="crotonase-like"/>
    <property type="match status" value="1"/>
</dbReference>
<accession>A0A285SUH4</accession>
<evidence type="ECO:0000256" key="2">
    <source>
        <dbReference type="ARBA" id="ARBA00023140"/>
    </source>
</evidence>
<dbReference type="PANTHER" id="PTHR43684">
    <property type="match status" value="1"/>
</dbReference>
<organism evidence="4 5">
    <name type="scientific">Stappia indica</name>
    <dbReference type="NCBI Taxonomy" id="538381"/>
    <lineage>
        <taxon>Bacteria</taxon>
        <taxon>Pseudomonadati</taxon>
        <taxon>Pseudomonadota</taxon>
        <taxon>Alphaproteobacteria</taxon>
        <taxon>Hyphomicrobiales</taxon>
        <taxon>Stappiaceae</taxon>
        <taxon>Stappia</taxon>
    </lineage>
</organism>
<evidence type="ECO:0000256" key="3">
    <source>
        <dbReference type="ARBA" id="ARBA00023235"/>
    </source>
</evidence>
<evidence type="ECO:0000313" key="4">
    <source>
        <dbReference type="EMBL" id="SOC10001.1"/>
    </source>
</evidence>
<dbReference type="RefSeq" id="WP_097175115.1">
    <property type="nucleotide sequence ID" value="NZ_OBML01000006.1"/>
</dbReference>
<dbReference type="NCBIfam" id="NF004681">
    <property type="entry name" value="PRK06023.1"/>
    <property type="match status" value="1"/>
</dbReference>
<keyword evidence="5" id="KW-1185">Reference proteome</keyword>
<dbReference type="PANTHER" id="PTHR43684:SF1">
    <property type="entry name" value="ENOYL-COA DELTA ISOMERASE 2"/>
    <property type="match status" value="1"/>
</dbReference>
<dbReference type="Pfam" id="PF00378">
    <property type="entry name" value="ECH_1"/>
    <property type="match status" value="1"/>
</dbReference>
<comment type="subcellular location">
    <subcellularLocation>
        <location evidence="1">Peroxisome</location>
    </subcellularLocation>
</comment>
<proteinExistence type="predicted"/>